<dbReference type="Gene3D" id="3.80.10.10">
    <property type="entry name" value="Ribonuclease Inhibitor"/>
    <property type="match status" value="1"/>
</dbReference>
<evidence type="ECO:0000313" key="12">
    <source>
        <dbReference type="RefSeq" id="XP_017978034.1"/>
    </source>
</evidence>
<dbReference type="InterPro" id="IPR002182">
    <property type="entry name" value="NB-ARC"/>
</dbReference>
<proteinExistence type="predicted"/>
<evidence type="ECO:0000313" key="13">
    <source>
        <dbReference type="RefSeq" id="XP_017978035.1"/>
    </source>
</evidence>
<dbReference type="Proteomes" id="UP000694886">
    <property type="component" value="Chromosome 6"/>
</dbReference>
<dbReference type="RefSeq" id="XP_017978036.1">
    <property type="nucleotide sequence ID" value="XM_018122547.1"/>
</dbReference>
<dbReference type="PANTHER" id="PTHR36766">
    <property type="entry name" value="PLANT BROAD-SPECTRUM MILDEW RESISTANCE PROTEIN RPW8"/>
    <property type="match status" value="1"/>
</dbReference>
<evidence type="ECO:0000256" key="1">
    <source>
        <dbReference type="ARBA" id="ARBA00022614"/>
    </source>
</evidence>
<dbReference type="RefSeq" id="XP_017978033.1">
    <property type="nucleotide sequence ID" value="XM_018122544.1"/>
</dbReference>
<dbReference type="KEGG" id="tcc:18596077"/>
<dbReference type="RefSeq" id="XP_017978034.1">
    <property type="nucleotide sequence ID" value="XM_018122545.1"/>
</dbReference>
<evidence type="ECO:0000259" key="7">
    <source>
        <dbReference type="Pfam" id="PF18052"/>
    </source>
</evidence>
<evidence type="ECO:0000259" key="9">
    <source>
        <dbReference type="Pfam" id="PF25019"/>
    </source>
</evidence>
<evidence type="ECO:0000256" key="2">
    <source>
        <dbReference type="ARBA" id="ARBA00022737"/>
    </source>
</evidence>
<accession>A0AB32WGH5</accession>
<evidence type="ECO:0000256" key="5">
    <source>
        <dbReference type="ARBA" id="ARBA00022840"/>
    </source>
</evidence>
<dbReference type="Pfam" id="PF25019">
    <property type="entry name" value="LRR_R13L1-DRL21"/>
    <property type="match status" value="1"/>
</dbReference>
<reference evidence="11 12" key="2">
    <citation type="submission" date="2025-04" db="UniProtKB">
        <authorList>
            <consortium name="RefSeq"/>
        </authorList>
    </citation>
    <scope>IDENTIFICATION</scope>
</reference>
<dbReference type="Pfam" id="PF18052">
    <property type="entry name" value="Rx_N"/>
    <property type="match status" value="1"/>
</dbReference>
<evidence type="ECO:0000256" key="3">
    <source>
        <dbReference type="ARBA" id="ARBA00022741"/>
    </source>
</evidence>
<dbReference type="FunFam" id="3.40.50.300:FF:001091">
    <property type="entry name" value="Probable disease resistance protein At1g61300"/>
    <property type="match status" value="1"/>
</dbReference>
<reference evidence="10" key="1">
    <citation type="journal article" date="1997" name="Nucleic Acids Res.">
        <title>tRNAscan-SE: a program for improved detection of transfer RNA genes in genomic sequence.</title>
        <authorList>
            <person name="Lowe T.M."/>
            <person name="Eddy S.R."/>
        </authorList>
    </citation>
    <scope>NUCLEOTIDE SEQUENCE [LARGE SCALE GENOMIC DNA]</scope>
    <source>
        <strain evidence="10">r\B97-61/B2</strain>
    </source>
</reference>
<dbReference type="InterPro" id="IPR032675">
    <property type="entry name" value="LRR_dom_sf"/>
</dbReference>
<dbReference type="PANTHER" id="PTHR36766:SF45">
    <property type="entry name" value="NB-ARC DOMAIN-CONTAINING PROTEIN"/>
    <property type="match status" value="1"/>
</dbReference>
<dbReference type="AlphaFoldDB" id="A0AB32WGH5"/>
<dbReference type="GeneID" id="18596077"/>
<dbReference type="PRINTS" id="PR00364">
    <property type="entry name" value="DISEASERSIST"/>
</dbReference>
<dbReference type="Gene3D" id="3.40.50.300">
    <property type="entry name" value="P-loop containing nucleotide triphosphate hydrolases"/>
    <property type="match status" value="1"/>
</dbReference>
<dbReference type="Pfam" id="PF00931">
    <property type="entry name" value="NB-ARC"/>
    <property type="match status" value="1"/>
</dbReference>
<evidence type="ECO:0000259" key="6">
    <source>
        <dbReference type="Pfam" id="PF00931"/>
    </source>
</evidence>
<dbReference type="Gramene" id="Tc06v2_t008650.1">
    <property type="protein sequence ID" value="Tc06v2_p008650.1"/>
    <property type="gene ID" value="Tc06v2_g008650"/>
</dbReference>
<dbReference type="GO" id="GO:0043531">
    <property type="term" value="F:ADP binding"/>
    <property type="evidence" value="ECO:0007669"/>
    <property type="project" value="InterPro"/>
</dbReference>
<dbReference type="InterPro" id="IPR036388">
    <property type="entry name" value="WH-like_DNA-bd_sf"/>
</dbReference>
<dbReference type="InterPro" id="IPR038005">
    <property type="entry name" value="RX-like_CC"/>
</dbReference>
<dbReference type="GO" id="GO:0006952">
    <property type="term" value="P:defense response"/>
    <property type="evidence" value="ECO:0007669"/>
    <property type="project" value="UniProtKB-KW"/>
</dbReference>
<dbReference type="Pfam" id="PF23559">
    <property type="entry name" value="WHD_DRP"/>
    <property type="match status" value="1"/>
</dbReference>
<name>A0AB32WGH5_THECC</name>
<dbReference type="Gramene" id="Tc06v2_t008650.2">
    <property type="protein sequence ID" value="Tc06v2_p008650.2"/>
    <property type="gene ID" value="Tc06v2_g008650"/>
</dbReference>
<dbReference type="FunFam" id="1.10.10.10:FF:000322">
    <property type="entry name" value="Probable disease resistance protein At1g63360"/>
    <property type="match status" value="1"/>
</dbReference>
<dbReference type="CDD" id="cd14798">
    <property type="entry name" value="RX-CC_like"/>
    <property type="match status" value="1"/>
</dbReference>
<evidence type="ECO:0000313" key="11">
    <source>
        <dbReference type="RefSeq" id="XP_017978033.1"/>
    </source>
</evidence>
<dbReference type="InterPro" id="IPR058922">
    <property type="entry name" value="WHD_DRP"/>
</dbReference>
<sequence length="971" mass="111312">MADALVSAVSQQLTAILFQEAEYGVRLFVGIKEEEVKRLSSTLQTIRAVLADAEKRQLKEQAVKVWLDKFQNVSYDIEDVLGEWEIAILKMKIARDQSSSTSILLSKVRSWIHSPIPCITRAIHRYDIAVKIKKLNERLQVIAKEKDDYAFTVDQSRRHDLEPERERPITTSFIDVSDIRGRDRDKNVLVSMLLSKNNHEERGIPVISLVGMGGIGKTTLAQIAYNDHKVKAYFDKRIWVCVSNPFDEMRTAKAILEALTGVVSNFTELNTLLEQIHESIKGERFLLVLDDLWSEDERKWQSLKYSLNYGSQESKILMTTRKENVATIMGCSKLFRLGKLSKEESWSLFSHLAFFGRNDKERESLEDIGKKIAQKCQGLPLAAKTLGGLLRFKRSREQWQRMLSSRIWELEEAENGLFSPLLLSYYDLPSPLRQCFSYCSIFPKDYRIEKDFLIKSWMAQGFLGETQHKDMEIIGEEYFDNLVIHSFFQEFVKDENDDCIISCKMHDIVHDFAQYLRRNKSFLVASNNIEELDIESYQENARHLTLIHDEPVAIPDPIFNVKKLRSLHLNLNDSSAVSASLAKLLDQLTCLRILSFKDMNFGFKTSINAIPKEIGKLMHLRYLNLEGNSELEKLPETVCDLCNLQTLNIKSCKNLIKLPHRIGKLINLRHVQNVGTDRCRFMPKGMQRLTSLRTLEEFVVSRSDVESKSCSLEDLGNFTHLRGELEIRGLGNVAEPREAKKAGLRTKSGLRVLRLKFDSQEMQRINIEDENVVFEALQPPPHLESLGILNCRGPVAFPNWMTSLSMLKRVQLQNCLNWESLPPMGKLQSLESLEIEFLNKVKKVGDEILGVERGEGQSSSSSSNNNNNNIAFPVLKSLKFYYMKEWEDWEYGNLLTSTSEVIMPHLRSLTINYCLKLKALPGHLLHNTTLQELHIRGCPVLGARFEKGRGEDWPSISHIPTIQIDDELVLG</sequence>
<dbReference type="SUPFAM" id="SSF52058">
    <property type="entry name" value="L domain-like"/>
    <property type="match status" value="1"/>
</dbReference>
<dbReference type="InterPro" id="IPR027417">
    <property type="entry name" value="P-loop_NTPase"/>
</dbReference>
<organism evidence="10 12">
    <name type="scientific">Theobroma cacao</name>
    <name type="common">Cacao</name>
    <name type="synonym">Cocoa</name>
    <dbReference type="NCBI Taxonomy" id="3641"/>
    <lineage>
        <taxon>Eukaryota</taxon>
        <taxon>Viridiplantae</taxon>
        <taxon>Streptophyta</taxon>
        <taxon>Embryophyta</taxon>
        <taxon>Tracheophyta</taxon>
        <taxon>Spermatophyta</taxon>
        <taxon>Magnoliopsida</taxon>
        <taxon>eudicotyledons</taxon>
        <taxon>Gunneridae</taxon>
        <taxon>Pentapetalae</taxon>
        <taxon>rosids</taxon>
        <taxon>malvids</taxon>
        <taxon>Malvales</taxon>
        <taxon>Malvaceae</taxon>
        <taxon>Byttnerioideae</taxon>
        <taxon>Theobroma</taxon>
    </lineage>
</organism>
<dbReference type="Gene3D" id="1.20.5.4130">
    <property type="match status" value="1"/>
</dbReference>
<dbReference type="InterPro" id="IPR041118">
    <property type="entry name" value="Rx_N"/>
</dbReference>
<keyword evidence="1" id="KW-0433">Leucine-rich repeat</keyword>
<gene>
    <name evidence="11 12 13 14" type="primary">LOC18596077</name>
</gene>
<dbReference type="GO" id="GO:0051707">
    <property type="term" value="P:response to other organism"/>
    <property type="evidence" value="ECO:0007669"/>
    <property type="project" value="UniProtKB-ARBA"/>
</dbReference>
<keyword evidence="3" id="KW-0547">Nucleotide-binding</keyword>
<evidence type="ECO:0000313" key="14">
    <source>
        <dbReference type="RefSeq" id="XP_017978036.1"/>
    </source>
</evidence>
<feature type="domain" description="Disease resistance protein winged helix" evidence="8">
    <location>
        <begin position="441"/>
        <end position="513"/>
    </location>
</feature>
<dbReference type="Gramene" id="Tc06v2_t008650.4">
    <property type="protein sequence ID" value="Tc06v2_p008650.4"/>
    <property type="gene ID" value="Tc06v2_g008650"/>
</dbReference>
<evidence type="ECO:0000256" key="4">
    <source>
        <dbReference type="ARBA" id="ARBA00022821"/>
    </source>
</evidence>
<feature type="domain" description="Disease resistance N-terminal" evidence="7">
    <location>
        <begin position="6"/>
        <end position="97"/>
    </location>
</feature>
<dbReference type="RefSeq" id="XP_017978035.1">
    <property type="nucleotide sequence ID" value="XM_018122546.1"/>
</dbReference>
<keyword evidence="2" id="KW-0677">Repeat</keyword>
<dbReference type="InterPro" id="IPR042197">
    <property type="entry name" value="Apaf_helical"/>
</dbReference>
<feature type="domain" description="R13L1/DRL21-like LRR repeat region" evidence="9">
    <location>
        <begin position="712"/>
        <end position="836"/>
    </location>
</feature>
<dbReference type="Gene3D" id="1.10.10.10">
    <property type="entry name" value="Winged helix-like DNA-binding domain superfamily/Winged helix DNA-binding domain"/>
    <property type="match status" value="1"/>
</dbReference>
<feature type="domain" description="NB-ARC" evidence="6">
    <location>
        <begin position="192"/>
        <end position="354"/>
    </location>
</feature>
<dbReference type="SUPFAM" id="SSF52540">
    <property type="entry name" value="P-loop containing nucleoside triphosphate hydrolases"/>
    <property type="match status" value="1"/>
</dbReference>
<keyword evidence="5" id="KW-0067">ATP-binding</keyword>
<evidence type="ECO:0000313" key="10">
    <source>
        <dbReference type="Proteomes" id="UP000694886"/>
    </source>
</evidence>
<keyword evidence="4" id="KW-0611">Plant defense</keyword>
<dbReference type="InterPro" id="IPR056789">
    <property type="entry name" value="LRR_R13L1-DRL21"/>
</dbReference>
<dbReference type="GO" id="GO:0005524">
    <property type="term" value="F:ATP binding"/>
    <property type="evidence" value="ECO:0007669"/>
    <property type="project" value="UniProtKB-KW"/>
</dbReference>
<dbReference type="Gene3D" id="1.10.8.430">
    <property type="entry name" value="Helical domain of apoptotic protease-activating factors"/>
    <property type="match status" value="1"/>
</dbReference>
<dbReference type="Gramene" id="Tc06v2_t008650.3">
    <property type="protein sequence ID" value="Tc06v2_p008650.3"/>
    <property type="gene ID" value="Tc06v2_g008650"/>
</dbReference>
<protein>
    <submittedName>
        <fullName evidence="11 12">Disease resistance protein RGA3</fullName>
    </submittedName>
</protein>
<evidence type="ECO:0000259" key="8">
    <source>
        <dbReference type="Pfam" id="PF23559"/>
    </source>
</evidence>